<reference evidence="10 11" key="1">
    <citation type="journal article" date="2010" name="Nature">
        <title>The Ectocarpus genome and the independent evolution of multicellularity in brown algae.</title>
        <authorList>
            <person name="Cock J.M."/>
            <person name="Sterck L."/>
            <person name="Rouze P."/>
            <person name="Scornet D."/>
            <person name="Allen A.E."/>
            <person name="Amoutzias G."/>
            <person name="Anthouard V."/>
            <person name="Artiguenave F."/>
            <person name="Aury J.M."/>
            <person name="Badger J.H."/>
            <person name="Beszteri B."/>
            <person name="Billiau K."/>
            <person name="Bonnet E."/>
            <person name="Bothwell J.H."/>
            <person name="Bowler C."/>
            <person name="Boyen C."/>
            <person name="Brownlee C."/>
            <person name="Carrano C.J."/>
            <person name="Charrier B."/>
            <person name="Cho G.Y."/>
            <person name="Coelho S.M."/>
            <person name="Collen J."/>
            <person name="Corre E."/>
            <person name="Da Silva C."/>
            <person name="Delage L."/>
            <person name="Delaroque N."/>
            <person name="Dittami S.M."/>
            <person name="Doulbeau S."/>
            <person name="Elias M."/>
            <person name="Farnham G."/>
            <person name="Gachon C.M."/>
            <person name="Gschloessl B."/>
            <person name="Heesch S."/>
            <person name="Jabbari K."/>
            <person name="Jubin C."/>
            <person name="Kawai H."/>
            <person name="Kimura K."/>
            <person name="Kloareg B."/>
            <person name="Kupper F.C."/>
            <person name="Lang D."/>
            <person name="Le Bail A."/>
            <person name="Leblanc C."/>
            <person name="Lerouge P."/>
            <person name="Lohr M."/>
            <person name="Lopez P.J."/>
            <person name="Martens C."/>
            <person name="Maumus F."/>
            <person name="Michel G."/>
            <person name="Miranda-Saavedra D."/>
            <person name="Morales J."/>
            <person name="Moreau H."/>
            <person name="Motomura T."/>
            <person name="Nagasato C."/>
            <person name="Napoli C.A."/>
            <person name="Nelson D.R."/>
            <person name="Nyvall-Collen P."/>
            <person name="Peters A.F."/>
            <person name="Pommier C."/>
            <person name="Potin P."/>
            <person name="Poulain J."/>
            <person name="Quesneville H."/>
            <person name="Read B."/>
            <person name="Rensing S.A."/>
            <person name="Ritter A."/>
            <person name="Rousvoal S."/>
            <person name="Samanta M."/>
            <person name="Samson G."/>
            <person name="Schroeder D.C."/>
            <person name="Segurens B."/>
            <person name="Strittmatter M."/>
            <person name="Tonon T."/>
            <person name="Tregear J.W."/>
            <person name="Valentin K."/>
            <person name="von Dassow P."/>
            <person name="Yamagishi T."/>
            <person name="Van de Peer Y."/>
            <person name="Wincker P."/>
        </authorList>
    </citation>
    <scope>NUCLEOTIDE SEQUENCE [LARGE SCALE GENOMIC DNA]</scope>
    <source>
        <strain evidence="11">Ec32 / CCAP1310/4</strain>
    </source>
</reference>
<dbReference type="InterPro" id="IPR020892">
    <property type="entry name" value="Cyclophilin-type_PPIase_CS"/>
</dbReference>
<dbReference type="GO" id="GO:0005634">
    <property type="term" value="C:nucleus"/>
    <property type="evidence" value="ECO:0007669"/>
    <property type="project" value="UniProtKB-ARBA"/>
</dbReference>
<dbReference type="Pfam" id="PF00160">
    <property type="entry name" value="Pro_isomerase"/>
    <property type="match status" value="1"/>
</dbReference>
<gene>
    <name evidence="10" type="ORF">Esi_0324_0016</name>
</gene>
<dbReference type="SUPFAM" id="SSF50978">
    <property type="entry name" value="WD40 repeat-like"/>
    <property type="match status" value="1"/>
</dbReference>
<dbReference type="Proteomes" id="UP000002630">
    <property type="component" value="Unassembled WGS sequence"/>
</dbReference>
<keyword evidence="5" id="KW-0697">Rotamase</keyword>
<evidence type="ECO:0000256" key="4">
    <source>
        <dbReference type="ARBA" id="ARBA00022737"/>
    </source>
</evidence>
<dbReference type="GO" id="GO:0003755">
    <property type="term" value="F:peptidyl-prolyl cis-trans isomerase activity"/>
    <property type="evidence" value="ECO:0007669"/>
    <property type="project" value="UniProtKB-KW"/>
</dbReference>
<proteinExistence type="predicted"/>
<evidence type="ECO:0000256" key="5">
    <source>
        <dbReference type="ARBA" id="ARBA00023110"/>
    </source>
</evidence>
<evidence type="ECO:0000256" key="3">
    <source>
        <dbReference type="ARBA" id="ARBA00022574"/>
    </source>
</evidence>
<feature type="repeat" description="WD" evidence="7">
    <location>
        <begin position="132"/>
        <end position="173"/>
    </location>
</feature>
<dbReference type="PANTHER" id="PTHR45625">
    <property type="entry name" value="PEPTIDYL-PROLYL CIS-TRANS ISOMERASE-RELATED"/>
    <property type="match status" value="1"/>
</dbReference>
<keyword evidence="6 10" id="KW-0413">Isomerase</keyword>
<accession>D7FXC2</accession>
<evidence type="ECO:0000256" key="1">
    <source>
        <dbReference type="ARBA" id="ARBA00000971"/>
    </source>
</evidence>
<dbReference type="PRINTS" id="PR00153">
    <property type="entry name" value="CSAPPISMRASE"/>
</dbReference>
<sequence length="573" mass="63435">MAKPGDDEASIAKRKKAQQEPEESESSSDDEAGPQPAAPGQLGEDSDTDGEAGPPAPAPVKQKKKRKLAHEKVYLEALPAAPMYERSYMHRDVVSHALMTPCGTDFLVTASLDGHIKFWKKMPEGVEFVKHYHSHLEPIHDLAVSRDGQRLCTTSADKSIKFYDVVSFDMSHMIALGYTPTRATWIHERGRKGRVAVADADSPAIRVYVSDGSTDAVGQFDGHSSPVLSLAFNEPAKTVVSADRSGVLEYWSAEDCGRPPAGAVKFKFKMDTDLYDMAKASDALDRQNAIFDESGHFLIYCTMLGIKVVNLVTNRVSRVLGRHENVRFLQATLFQGTAKIDTQMLLARETKSRTAEEINKTKIPDPIVIATGFDKNRFYMFSKRDPVEDDDGENGRDVFNEKPSAEEMHVVAETNTVVGREAVIRTSMGDIRTKLFPDECPKTIENFCTHSRNGYYDGVIFHRVIKGFMVQTGDPLGDGTGGESIWGGEFEDEFHRNLRHDRPFTLSMANGGPATNGSQFFITTVPTPWLDNKHTVFGRVTAGMDVVQTIEASKVDKTDKPFSEMKIISIDIS</sequence>
<dbReference type="EC" id="5.2.1.8" evidence="2"/>
<dbReference type="GO" id="GO:0006457">
    <property type="term" value="P:protein folding"/>
    <property type="evidence" value="ECO:0007669"/>
    <property type="project" value="InterPro"/>
</dbReference>
<dbReference type="PROSITE" id="PS00170">
    <property type="entry name" value="CSA_PPIASE_1"/>
    <property type="match status" value="1"/>
</dbReference>
<dbReference type="FunCoup" id="D7FXC2">
    <property type="interactions" value="485"/>
</dbReference>
<dbReference type="PROSITE" id="PS50082">
    <property type="entry name" value="WD_REPEATS_2"/>
    <property type="match status" value="2"/>
</dbReference>
<evidence type="ECO:0000256" key="6">
    <source>
        <dbReference type="ARBA" id="ARBA00023235"/>
    </source>
</evidence>
<dbReference type="Pfam" id="PF00400">
    <property type="entry name" value="WD40"/>
    <property type="match status" value="2"/>
</dbReference>
<dbReference type="CDD" id="cd01927">
    <property type="entry name" value="cyclophilin_WD40"/>
    <property type="match status" value="1"/>
</dbReference>
<feature type="region of interest" description="Disordered" evidence="8">
    <location>
        <begin position="1"/>
        <end position="66"/>
    </location>
</feature>
<dbReference type="InterPro" id="IPR044666">
    <property type="entry name" value="Cyclophilin_A-like"/>
</dbReference>
<dbReference type="OrthoDB" id="10264753at2759"/>
<dbReference type="SMART" id="SM00320">
    <property type="entry name" value="WD40"/>
    <property type="match status" value="3"/>
</dbReference>
<feature type="domain" description="PPIase cyclophilin-type" evidence="9">
    <location>
        <begin position="426"/>
        <end position="572"/>
    </location>
</feature>
<dbReference type="Gene3D" id="2.130.10.10">
    <property type="entry name" value="YVTN repeat-like/Quinoprotein amine dehydrogenase"/>
    <property type="match status" value="1"/>
</dbReference>
<dbReference type="SUPFAM" id="SSF50891">
    <property type="entry name" value="Cyclophilin-like"/>
    <property type="match status" value="1"/>
</dbReference>
<evidence type="ECO:0000256" key="8">
    <source>
        <dbReference type="SAM" id="MobiDB-lite"/>
    </source>
</evidence>
<keyword evidence="3 7" id="KW-0853">WD repeat</keyword>
<name>D7FXC2_ECTSI</name>
<dbReference type="STRING" id="2880.D7FXC2"/>
<dbReference type="eggNOG" id="KOG0882">
    <property type="taxonomic scope" value="Eukaryota"/>
</dbReference>
<dbReference type="AlphaFoldDB" id="D7FXC2"/>
<comment type="catalytic activity">
    <reaction evidence="1">
        <text>[protein]-peptidylproline (omega=180) = [protein]-peptidylproline (omega=0)</text>
        <dbReference type="Rhea" id="RHEA:16237"/>
        <dbReference type="Rhea" id="RHEA-COMP:10747"/>
        <dbReference type="Rhea" id="RHEA-COMP:10748"/>
        <dbReference type="ChEBI" id="CHEBI:83833"/>
        <dbReference type="ChEBI" id="CHEBI:83834"/>
        <dbReference type="EC" id="5.2.1.8"/>
    </reaction>
</comment>
<dbReference type="InParanoid" id="D7FXC2"/>
<evidence type="ECO:0000313" key="11">
    <source>
        <dbReference type="Proteomes" id="UP000002630"/>
    </source>
</evidence>
<evidence type="ECO:0000259" key="9">
    <source>
        <dbReference type="PROSITE" id="PS50072"/>
    </source>
</evidence>
<dbReference type="PROSITE" id="PS50072">
    <property type="entry name" value="CSA_PPIASE_2"/>
    <property type="match status" value="1"/>
</dbReference>
<evidence type="ECO:0000313" key="10">
    <source>
        <dbReference type="EMBL" id="CBJ32259.1"/>
    </source>
</evidence>
<feature type="compositionally biased region" description="Acidic residues" evidence="8">
    <location>
        <begin position="20"/>
        <end position="32"/>
    </location>
</feature>
<keyword evidence="4" id="KW-0677">Repeat</keyword>
<dbReference type="InterPro" id="IPR001680">
    <property type="entry name" value="WD40_rpt"/>
</dbReference>
<dbReference type="InterPro" id="IPR036322">
    <property type="entry name" value="WD40_repeat_dom_sf"/>
</dbReference>
<dbReference type="Gene3D" id="2.40.100.10">
    <property type="entry name" value="Cyclophilin-like"/>
    <property type="match status" value="1"/>
</dbReference>
<dbReference type="EMBL" id="FN649760">
    <property type="protein sequence ID" value="CBJ32259.1"/>
    <property type="molecule type" value="Genomic_DNA"/>
</dbReference>
<dbReference type="InterPro" id="IPR029000">
    <property type="entry name" value="Cyclophilin-like_dom_sf"/>
</dbReference>
<protein>
    <recommendedName>
        <fullName evidence="2">peptidylprolyl isomerase</fullName>
        <ecNumber evidence="2">5.2.1.8</ecNumber>
    </recommendedName>
</protein>
<organism evidence="10 11">
    <name type="scientific">Ectocarpus siliculosus</name>
    <name type="common">Brown alga</name>
    <name type="synonym">Conferva siliculosa</name>
    <dbReference type="NCBI Taxonomy" id="2880"/>
    <lineage>
        <taxon>Eukaryota</taxon>
        <taxon>Sar</taxon>
        <taxon>Stramenopiles</taxon>
        <taxon>Ochrophyta</taxon>
        <taxon>PX clade</taxon>
        <taxon>Phaeophyceae</taxon>
        <taxon>Ectocarpales</taxon>
        <taxon>Ectocarpaceae</taxon>
        <taxon>Ectocarpus</taxon>
    </lineage>
</organism>
<evidence type="ECO:0000256" key="7">
    <source>
        <dbReference type="PROSITE-ProRule" id="PRU00221"/>
    </source>
</evidence>
<keyword evidence="11" id="KW-1185">Reference proteome</keyword>
<dbReference type="PROSITE" id="PS50294">
    <property type="entry name" value="WD_REPEATS_REGION"/>
    <property type="match status" value="1"/>
</dbReference>
<dbReference type="FunFam" id="2.40.100.10:FF:000003">
    <property type="entry name" value="Peptidylprolyl isomerase domain and WD repeat-containing 1"/>
    <property type="match status" value="1"/>
</dbReference>
<feature type="repeat" description="WD" evidence="7">
    <location>
        <begin position="220"/>
        <end position="252"/>
    </location>
</feature>
<dbReference type="PANTHER" id="PTHR45625:SF4">
    <property type="entry name" value="PEPTIDYLPROLYL ISOMERASE DOMAIN AND WD REPEAT-CONTAINING PROTEIN 1"/>
    <property type="match status" value="1"/>
</dbReference>
<dbReference type="InterPro" id="IPR015943">
    <property type="entry name" value="WD40/YVTN_repeat-like_dom_sf"/>
</dbReference>
<dbReference type="InterPro" id="IPR002130">
    <property type="entry name" value="Cyclophilin-type_PPIase_dom"/>
</dbReference>
<evidence type="ECO:0000256" key="2">
    <source>
        <dbReference type="ARBA" id="ARBA00013194"/>
    </source>
</evidence>